<feature type="compositionally biased region" description="Acidic residues" evidence="1">
    <location>
        <begin position="398"/>
        <end position="407"/>
    </location>
</feature>
<evidence type="ECO:0008006" key="4">
    <source>
        <dbReference type="Google" id="ProtNLM"/>
    </source>
</evidence>
<dbReference type="PANTHER" id="PTHR34706">
    <property type="entry name" value="SLR1338 PROTEIN"/>
    <property type="match status" value="1"/>
</dbReference>
<feature type="transmembrane region" description="Helical" evidence="2">
    <location>
        <begin position="469"/>
        <end position="487"/>
    </location>
</feature>
<dbReference type="InterPro" id="IPR036410">
    <property type="entry name" value="HSP_DnaJ_Cys-rich_dom_sf"/>
</dbReference>
<organism evidence="3">
    <name type="scientific">Alexandrium catenella</name>
    <name type="common">Red tide dinoflagellate</name>
    <name type="synonym">Gonyaulax catenella</name>
    <dbReference type="NCBI Taxonomy" id="2925"/>
    <lineage>
        <taxon>Eukaryota</taxon>
        <taxon>Sar</taxon>
        <taxon>Alveolata</taxon>
        <taxon>Dinophyceae</taxon>
        <taxon>Gonyaulacales</taxon>
        <taxon>Pyrocystaceae</taxon>
        <taxon>Alexandrium</taxon>
    </lineage>
</organism>
<protein>
    <recommendedName>
        <fullName evidence="4">VWFA domain-containing protein</fullName>
    </recommendedName>
</protein>
<accession>A0A7S1S7R5</accession>
<feature type="region of interest" description="Disordered" evidence="1">
    <location>
        <begin position="398"/>
        <end position="419"/>
    </location>
</feature>
<dbReference type="SUPFAM" id="SSF57938">
    <property type="entry name" value="DnaJ/Hsp40 cysteine-rich domain"/>
    <property type="match status" value="1"/>
</dbReference>
<keyword evidence="2" id="KW-0472">Membrane</keyword>
<name>A0A7S1S7R5_ALECA</name>
<reference evidence="3" key="1">
    <citation type="submission" date="2021-01" db="EMBL/GenBank/DDBJ databases">
        <authorList>
            <person name="Corre E."/>
            <person name="Pelletier E."/>
            <person name="Niang G."/>
            <person name="Scheremetjew M."/>
            <person name="Finn R."/>
            <person name="Kale V."/>
            <person name="Holt S."/>
            <person name="Cochrane G."/>
            <person name="Meng A."/>
            <person name="Brown T."/>
            <person name="Cohen L."/>
        </authorList>
    </citation>
    <scope>NUCLEOTIDE SEQUENCE</scope>
    <source>
        <strain evidence="3">OF101</strain>
    </source>
</reference>
<evidence type="ECO:0000256" key="1">
    <source>
        <dbReference type="SAM" id="MobiDB-lite"/>
    </source>
</evidence>
<dbReference type="PANTHER" id="PTHR34706:SF1">
    <property type="entry name" value="VWFA DOMAIN-CONTAINING PROTEIN"/>
    <property type="match status" value="1"/>
</dbReference>
<proteinExistence type="predicted"/>
<dbReference type="EMBL" id="HBGE01107113">
    <property type="protein sequence ID" value="CAD9187117.1"/>
    <property type="molecule type" value="Transcribed_RNA"/>
</dbReference>
<gene>
    <name evidence="3" type="ORF">ACAT0790_LOCUS63891</name>
</gene>
<dbReference type="InterPro" id="IPR036465">
    <property type="entry name" value="vWFA_dom_sf"/>
</dbReference>
<sequence>MFGMFKQLAGQVLGEEVVEQHIGKLAAFMPAEPPEHASKDDPAQRWEKALLALKGIAQQVTKVDEDGIEVFVCGEDVQDFAGIRDTKGLMRICDRVQPEGGLCLAPALAQALGAATERLYGEEGDQKEQAILVLLSRKPDDAEELVAAVQEAAAKVRQEGDLSITFVHVGNDGEAEEFLGFLDENLKVTSEETGEAIDIVDTLKDEDIKKAFEESQDPGFMAKGGAGALMGAFAGMAAGAGGYYAYQKHQISKRTKGFNGSWYVIGWDGQKTSLHLKIKDDMEGALSVKGYPEEDPEDFEDEGDDEDWDGQQDCPCCLGRGYFDKWCRPCEESAMHKDMDCPVCAGEGVVEGEMKRCKKCKGKGAFSCFGKPCMKNHMHFEKDCPRCEGRCFLPLGEGEEPEEEEEEAPRPPLHGRSTSHAKYQGENVFRYTADESEVIPGTVEDDHTVAFEDGTRWEEKQEKVSYGKMALAGLGGAALGGAAGYVIQKKFFSKASKKTPADYVIILDRSAAMAEMD</sequence>
<keyword evidence="2" id="KW-1133">Transmembrane helix</keyword>
<evidence type="ECO:0000313" key="3">
    <source>
        <dbReference type="EMBL" id="CAD9187117.1"/>
    </source>
</evidence>
<evidence type="ECO:0000256" key="2">
    <source>
        <dbReference type="SAM" id="Phobius"/>
    </source>
</evidence>
<dbReference type="AlphaFoldDB" id="A0A7S1S7R5"/>
<dbReference type="SUPFAM" id="SSF53300">
    <property type="entry name" value="vWA-like"/>
    <property type="match status" value="1"/>
</dbReference>
<keyword evidence="2" id="KW-0812">Transmembrane</keyword>